<accession>A0ABM9B1B1</accession>
<dbReference type="InterPro" id="IPR022269">
    <property type="entry name" value="SO_2930-like_C"/>
</dbReference>
<reference evidence="2" key="1">
    <citation type="submission" date="2021-12" db="EMBL/GenBank/DDBJ databases">
        <authorList>
            <person name="Rodrigo-Torres L."/>
            <person name="Arahal R. D."/>
            <person name="Lucena T."/>
        </authorList>
    </citation>
    <scope>NUCLEOTIDE SEQUENCE</scope>
    <source>
        <strain evidence="2">CECT 8419</strain>
    </source>
</reference>
<feature type="signal peptide" evidence="1">
    <location>
        <begin position="1"/>
        <end position="20"/>
    </location>
</feature>
<evidence type="ECO:0008006" key="4">
    <source>
        <dbReference type="Google" id="ProtNLM"/>
    </source>
</evidence>
<dbReference type="Proteomes" id="UP000837803">
    <property type="component" value="Unassembled WGS sequence"/>
</dbReference>
<feature type="chain" id="PRO_5046726912" description="Cytochrome c domain-containing protein" evidence="1">
    <location>
        <begin position="21"/>
        <end position="374"/>
    </location>
</feature>
<name>A0ABM9B1B1_9BACT</name>
<keyword evidence="1" id="KW-0732">Signal</keyword>
<proteinExistence type="predicted"/>
<dbReference type="PROSITE" id="PS51257">
    <property type="entry name" value="PROKAR_LIPOPROTEIN"/>
    <property type="match status" value="1"/>
</dbReference>
<keyword evidence="3" id="KW-1185">Reference proteome</keyword>
<dbReference type="NCBIfam" id="TIGR03806">
    <property type="entry name" value="chp_HNE_0200"/>
    <property type="match status" value="1"/>
</dbReference>
<dbReference type="EMBL" id="CAKLPZ010000002">
    <property type="protein sequence ID" value="CAH1000610.1"/>
    <property type="molecule type" value="Genomic_DNA"/>
</dbReference>
<protein>
    <recommendedName>
        <fullName evidence="4">Cytochrome c domain-containing protein</fullName>
    </recommendedName>
</protein>
<comment type="caution">
    <text evidence="2">The sequence shown here is derived from an EMBL/GenBank/DDBJ whole genome shotgun (WGS) entry which is preliminary data.</text>
</comment>
<evidence type="ECO:0000256" key="1">
    <source>
        <dbReference type="SAM" id="SignalP"/>
    </source>
</evidence>
<organism evidence="2 3">
    <name type="scientific">Neolewinella maritima</name>
    <dbReference type="NCBI Taxonomy" id="1383882"/>
    <lineage>
        <taxon>Bacteria</taxon>
        <taxon>Pseudomonadati</taxon>
        <taxon>Bacteroidota</taxon>
        <taxon>Saprospiria</taxon>
        <taxon>Saprospirales</taxon>
        <taxon>Lewinellaceae</taxon>
        <taxon>Neolewinella</taxon>
    </lineage>
</organism>
<evidence type="ECO:0000313" key="3">
    <source>
        <dbReference type="Proteomes" id="UP000837803"/>
    </source>
</evidence>
<evidence type="ECO:0000313" key="2">
    <source>
        <dbReference type="EMBL" id="CAH1000610.1"/>
    </source>
</evidence>
<gene>
    <name evidence="2" type="ORF">LEM8419_01744</name>
</gene>
<sequence>MTVPMRYCLIVLLLATALIACDTSPDDADHRATTVPLAPAAPEQWDRSEEVSTHGLGEAWLSDYGFFTGRPADLQPAPGVIPYEVGAPLFSDYAGKARFVYLPEGTRATYHPTEVFDFPVGTVLIKNFYYDTHAVPVLGRRLLETRLLVRTATEWRPLSYVWDEAQTDARFTVLGARLPVDFVDVEGTHRTFDYAVPDLNQCKNCHAWEGTTRPIGPSARQLNTSVAYADGGTANQLDYWTAHDLLTGAPAPTARPAGLTYAAETTDTDRAARAYLDANCGHCHRPEGSAKTSGLDLTVFNTDAYRLGIAKPPVAAGRASGNLRHSIVPGHPEESILLYRMASAEVGVAMPELGRRLVDERGVELVASWIRGLE</sequence>